<evidence type="ECO:0000313" key="2">
    <source>
        <dbReference type="EMBL" id="OAT79816.1"/>
    </source>
</evidence>
<dbReference type="STRING" id="1838280.A6M21_15325"/>
<comment type="caution">
    <text evidence="2">The sequence shown here is derived from an EMBL/GenBank/DDBJ whole genome shotgun (WGS) entry which is preliminary data.</text>
</comment>
<dbReference type="EMBL" id="LYVF01000192">
    <property type="protein sequence ID" value="OAT79816.1"/>
    <property type="molecule type" value="Genomic_DNA"/>
</dbReference>
<dbReference type="Gene3D" id="3.40.50.1010">
    <property type="entry name" value="5'-nuclease"/>
    <property type="match status" value="1"/>
</dbReference>
<reference evidence="2 3" key="1">
    <citation type="submission" date="2016-04" db="EMBL/GenBank/DDBJ databases">
        <authorList>
            <person name="Evans L.H."/>
            <person name="Alamgir A."/>
            <person name="Owens N."/>
            <person name="Weber N.D."/>
            <person name="Virtaneva K."/>
            <person name="Barbian K."/>
            <person name="Babar A."/>
            <person name="Rosenke K."/>
        </authorList>
    </citation>
    <scope>NUCLEOTIDE SEQUENCE [LARGE SCALE GENOMIC DNA]</scope>
    <source>
        <strain evidence="2 3">LMa1</strain>
    </source>
</reference>
<sequence>MGIAALLYTLKKQTAVLVDTNIVIYFLEDSPVFGAAAREVFQQIQDNEVKGYLSVITVTELLVKPFKSGNEELKKNIRLLLDCFPILNTLDVIREIAIKAAEIRALTNLKTPDAILVATASIHGCALIGNDLECSKKHLVVTYINFGQLIVPE</sequence>
<feature type="domain" description="PIN" evidence="1">
    <location>
        <begin position="16"/>
        <end position="132"/>
    </location>
</feature>
<evidence type="ECO:0000313" key="3">
    <source>
        <dbReference type="Proteomes" id="UP000078532"/>
    </source>
</evidence>
<gene>
    <name evidence="2" type="ORF">A6M21_15325</name>
</gene>
<proteinExistence type="predicted"/>
<dbReference type="SUPFAM" id="SSF88723">
    <property type="entry name" value="PIN domain-like"/>
    <property type="match status" value="1"/>
</dbReference>
<dbReference type="Pfam" id="PF01850">
    <property type="entry name" value="PIN"/>
    <property type="match status" value="1"/>
</dbReference>
<organism evidence="2 3">
    <name type="scientific">Desulfotomaculum copahuensis</name>
    <dbReference type="NCBI Taxonomy" id="1838280"/>
    <lineage>
        <taxon>Bacteria</taxon>
        <taxon>Bacillati</taxon>
        <taxon>Bacillota</taxon>
        <taxon>Clostridia</taxon>
        <taxon>Eubacteriales</taxon>
        <taxon>Desulfotomaculaceae</taxon>
        <taxon>Desulfotomaculum</taxon>
    </lineage>
</organism>
<dbReference type="AlphaFoldDB" id="A0A1B7LBB4"/>
<protein>
    <recommendedName>
        <fullName evidence="1">PIN domain-containing protein</fullName>
    </recommendedName>
</protein>
<dbReference type="InterPro" id="IPR002716">
    <property type="entry name" value="PIN_dom"/>
</dbReference>
<keyword evidence="3" id="KW-1185">Reference proteome</keyword>
<accession>A0A1B7LBB4</accession>
<evidence type="ECO:0000259" key="1">
    <source>
        <dbReference type="Pfam" id="PF01850"/>
    </source>
</evidence>
<dbReference type="OrthoDB" id="597982at2"/>
<dbReference type="InterPro" id="IPR029060">
    <property type="entry name" value="PIN-like_dom_sf"/>
</dbReference>
<dbReference type="RefSeq" id="WP_066671023.1">
    <property type="nucleotide sequence ID" value="NZ_LYVF01000192.1"/>
</dbReference>
<dbReference type="Proteomes" id="UP000078532">
    <property type="component" value="Unassembled WGS sequence"/>
</dbReference>
<name>A0A1B7LBB4_9FIRM</name>